<dbReference type="AlphaFoldDB" id="A0A0F8YCZ3"/>
<comment type="caution">
    <text evidence="1">The sequence shown here is derived from an EMBL/GenBank/DDBJ whole genome shotgun (WGS) entry which is preliminary data.</text>
</comment>
<organism evidence="1">
    <name type="scientific">marine sediment metagenome</name>
    <dbReference type="NCBI Taxonomy" id="412755"/>
    <lineage>
        <taxon>unclassified sequences</taxon>
        <taxon>metagenomes</taxon>
        <taxon>ecological metagenomes</taxon>
    </lineage>
</organism>
<evidence type="ECO:0000313" key="1">
    <source>
        <dbReference type="EMBL" id="KKK79332.1"/>
    </source>
</evidence>
<accession>A0A0F8YCZ3</accession>
<reference evidence="1" key="1">
    <citation type="journal article" date="2015" name="Nature">
        <title>Complex archaea that bridge the gap between prokaryotes and eukaryotes.</title>
        <authorList>
            <person name="Spang A."/>
            <person name="Saw J.H."/>
            <person name="Jorgensen S.L."/>
            <person name="Zaremba-Niedzwiedzka K."/>
            <person name="Martijn J."/>
            <person name="Lind A.E."/>
            <person name="van Eijk R."/>
            <person name="Schleper C."/>
            <person name="Guy L."/>
            <person name="Ettema T.J."/>
        </authorList>
    </citation>
    <scope>NUCLEOTIDE SEQUENCE</scope>
</reference>
<proteinExistence type="predicted"/>
<protein>
    <submittedName>
        <fullName evidence="1">Uncharacterized protein</fullName>
    </submittedName>
</protein>
<name>A0A0F8YCZ3_9ZZZZ</name>
<feature type="non-terminal residue" evidence="1">
    <location>
        <position position="1"/>
    </location>
</feature>
<dbReference type="EMBL" id="LAZR01054077">
    <property type="protein sequence ID" value="KKK79332.1"/>
    <property type="molecule type" value="Genomic_DNA"/>
</dbReference>
<sequence length="117" mass="12678">HNIEADTLTFTNKTINSSTNDVHADSIHELLRNETGSPINKGDAVYISGYSVGQVRALVSLADASAAATMPMIAILEDATYGYTAYKLSNSIETSLEISAIEKEKIQKENEKGEKNE</sequence>
<gene>
    <name evidence="1" type="ORF">LCGC14_2834610</name>
</gene>